<dbReference type="GO" id="GO:0046872">
    <property type="term" value="F:metal ion binding"/>
    <property type="evidence" value="ECO:0007669"/>
    <property type="project" value="InterPro"/>
</dbReference>
<dbReference type="NCBIfam" id="TIGR04183">
    <property type="entry name" value="Por_Secre_tail"/>
    <property type="match status" value="1"/>
</dbReference>
<dbReference type="Gene3D" id="3.60.21.10">
    <property type="match status" value="1"/>
</dbReference>
<dbReference type="CDD" id="cd00063">
    <property type="entry name" value="FN3"/>
    <property type="match status" value="1"/>
</dbReference>
<organism evidence="3 4">
    <name type="scientific">Kriegella aquimaris</name>
    <dbReference type="NCBI Taxonomy" id="192904"/>
    <lineage>
        <taxon>Bacteria</taxon>
        <taxon>Pseudomonadati</taxon>
        <taxon>Bacteroidota</taxon>
        <taxon>Flavobacteriia</taxon>
        <taxon>Flavobacteriales</taxon>
        <taxon>Flavobacteriaceae</taxon>
        <taxon>Kriegella</taxon>
    </lineage>
</organism>
<evidence type="ECO:0000313" key="4">
    <source>
        <dbReference type="Proteomes" id="UP000199440"/>
    </source>
</evidence>
<dbReference type="Gene3D" id="2.60.40.380">
    <property type="entry name" value="Purple acid phosphatase-like, N-terminal"/>
    <property type="match status" value="1"/>
</dbReference>
<evidence type="ECO:0000256" key="1">
    <source>
        <dbReference type="ARBA" id="ARBA00022729"/>
    </source>
</evidence>
<dbReference type="InterPro" id="IPR008963">
    <property type="entry name" value="Purple_acid_Pase-like_N"/>
</dbReference>
<dbReference type="PROSITE" id="PS50853">
    <property type="entry name" value="FN3"/>
    <property type="match status" value="1"/>
</dbReference>
<dbReference type="InterPro" id="IPR003961">
    <property type="entry name" value="FN3_dom"/>
</dbReference>
<gene>
    <name evidence="3" type="ORF">SAMN04488514_11343</name>
</gene>
<keyword evidence="1" id="KW-0732">Signal</keyword>
<dbReference type="InterPro" id="IPR029052">
    <property type="entry name" value="Metallo-depent_PP-like"/>
</dbReference>
<dbReference type="InterPro" id="IPR026444">
    <property type="entry name" value="Secre_tail"/>
</dbReference>
<dbReference type="PANTHER" id="PTHR22953:SF153">
    <property type="entry name" value="PURPLE ACID PHOSPHATASE"/>
    <property type="match status" value="1"/>
</dbReference>
<dbReference type="InterPro" id="IPR015914">
    <property type="entry name" value="PAPs_N"/>
</dbReference>
<dbReference type="Pfam" id="PF18962">
    <property type="entry name" value="Por_Secre_tail"/>
    <property type="match status" value="1"/>
</dbReference>
<dbReference type="Pfam" id="PF16656">
    <property type="entry name" value="Pur_ac_phosph_N"/>
    <property type="match status" value="1"/>
</dbReference>
<dbReference type="SUPFAM" id="SSF49363">
    <property type="entry name" value="Purple acid phosphatase, N-terminal domain"/>
    <property type="match status" value="1"/>
</dbReference>
<dbReference type="GO" id="GO:0003993">
    <property type="term" value="F:acid phosphatase activity"/>
    <property type="evidence" value="ECO:0007669"/>
    <property type="project" value="InterPro"/>
</dbReference>
<dbReference type="Pfam" id="PF00149">
    <property type="entry name" value="Metallophos"/>
    <property type="match status" value="1"/>
</dbReference>
<dbReference type="RefSeq" id="WP_089893648.1">
    <property type="nucleotide sequence ID" value="NZ_FNGV01000013.1"/>
</dbReference>
<evidence type="ECO:0000259" key="2">
    <source>
        <dbReference type="PROSITE" id="PS50853"/>
    </source>
</evidence>
<proteinExistence type="predicted"/>
<dbReference type="Proteomes" id="UP000199440">
    <property type="component" value="Unassembled WGS sequence"/>
</dbReference>
<keyword evidence="4" id="KW-1185">Reference proteome</keyword>
<dbReference type="PANTHER" id="PTHR22953">
    <property type="entry name" value="ACID PHOSPHATASE RELATED"/>
    <property type="match status" value="1"/>
</dbReference>
<dbReference type="AlphaFoldDB" id="A0A1G9VDR5"/>
<dbReference type="STRING" id="192904.SAMN04488514_11343"/>
<dbReference type="OrthoDB" id="9809781at2"/>
<reference evidence="3 4" key="1">
    <citation type="submission" date="2016-10" db="EMBL/GenBank/DDBJ databases">
        <authorList>
            <person name="de Groot N.N."/>
        </authorList>
    </citation>
    <scope>NUCLEOTIDE SEQUENCE [LARGE SCALE GENOMIC DNA]</scope>
    <source>
        <strain evidence="3 4">DSM 19886</strain>
    </source>
</reference>
<dbReference type="InterPro" id="IPR039331">
    <property type="entry name" value="PAPs-like"/>
</dbReference>
<evidence type="ECO:0000313" key="3">
    <source>
        <dbReference type="EMBL" id="SDM70231.1"/>
    </source>
</evidence>
<accession>A0A1G9VDR5</accession>
<sequence length="566" mass="62635">MFRKLKQPEIMIRKITQILILLFTVYSFAQTAIAEIPSVSVAQNSKKVDLPQNSPSVVVERGPYLQSGTPTSVVVKWRTDIAIESVVNYGKKIGSLARKESNTKLTTEHEVALSGLTPNTKYYFNIGNKKEVLSESASGDMYVITAPVAGTRQFVRAWILGDAGKANSNQRDVRDAYYKYVAAAPTKTDKTDMMLFLGDNAYGSGTDEEYQNAFFDMYDDMLKKSVAWSCLGNHDGKTADSAKQSGPYYDIFTFPKEAEAGGTASGTEAYYSFDYANIHFIILDSHHTSREVGGAMYNWTLTDIQNTTQDWIVTLFHHPVYTKGSHDSDTEDRLIEMRENFMPMMEDNGVDLILNGHSHSYERSYFINGHHGLSKTFNPAEITKGGHTVGSNGNGDGKEDGDGAYQKTNVDTEGAVYLLTGSAGQVSGGSLDHKAMYVSLNKLGSSVMEIEDDGNGGQNLTVKFIRENEEIDDYFTINKAGLALKNGRNNSIQKGNALTYVSDTDMVNITVNSGERLKKVKFYNSIGKRVKKSRKEAINVSTLPKGMYLVEVITNKRTFTESLTIE</sequence>
<protein>
    <submittedName>
        <fullName evidence="3">Por secretion system C-terminal sorting domain-containing protein</fullName>
    </submittedName>
</protein>
<feature type="domain" description="Fibronectin type-III" evidence="2">
    <location>
        <begin position="59"/>
        <end position="149"/>
    </location>
</feature>
<dbReference type="InterPro" id="IPR004843">
    <property type="entry name" value="Calcineurin-like_PHP"/>
</dbReference>
<dbReference type="EMBL" id="FNGV01000013">
    <property type="protein sequence ID" value="SDM70231.1"/>
    <property type="molecule type" value="Genomic_DNA"/>
</dbReference>
<name>A0A1G9VDR5_9FLAO</name>
<dbReference type="SUPFAM" id="SSF56300">
    <property type="entry name" value="Metallo-dependent phosphatases"/>
    <property type="match status" value="1"/>
</dbReference>